<evidence type="ECO:0000313" key="4">
    <source>
        <dbReference type="EMBL" id="XBP70509.1"/>
    </source>
</evidence>
<feature type="transmembrane region" description="Helical" evidence="1">
    <location>
        <begin position="186"/>
        <end position="205"/>
    </location>
</feature>
<dbReference type="RefSeq" id="WP_349279872.1">
    <property type="nucleotide sequence ID" value="NZ_CBCSCU010000028.1"/>
</dbReference>
<dbReference type="Pfam" id="PF04536">
    <property type="entry name" value="TPM_phosphatase"/>
    <property type="match status" value="1"/>
</dbReference>
<accession>A0AAU7LS95</accession>
<dbReference type="EMBL" id="CP157675">
    <property type="protein sequence ID" value="XBP70509.1"/>
    <property type="molecule type" value="Genomic_DNA"/>
</dbReference>
<dbReference type="Gene3D" id="3.10.310.50">
    <property type="match status" value="1"/>
</dbReference>
<reference evidence="4" key="1">
    <citation type="submission" date="2024-05" db="EMBL/GenBank/DDBJ databases">
        <authorList>
            <person name="Bunk B."/>
            <person name="Swiderski J."/>
            <person name="Sproer C."/>
            <person name="Thiel V."/>
        </authorList>
    </citation>
    <scope>NUCLEOTIDE SEQUENCE</scope>
    <source>
        <strain evidence="4">DSM 17735</strain>
    </source>
</reference>
<keyword evidence="1" id="KW-0812">Transmembrane</keyword>
<proteinExistence type="predicted"/>
<feature type="signal peptide" evidence="2">
    <location>
        <begin position="1"/>
        <end position="25"/>
    </location>
</feature>
<evidence type="ECO:0000256" key="2">
    <source>
        <dbReference type="SAM" id="SignalP"/>
    </source>
</evidence>
<name>A0AAU7LS95_9BURK</name>
<feature type="chain" id="PRO_5043493188" evidence="2">
    <location>
        <begin position="26"/>
        <end position="310"/>
    </location>
</feature>
<dbReference type="PANTHER" id="PTHR30373:SF2">
    <property type="entry name" value="UPF0603 PROTEIN YGCG"/>
    <property type="match status" value="1"/>
</dbReference>
<keyword evidence="1" id="KW-0472">Membrane</keyword>
<feature type="transmembrane region" description="Helical" evidence="1">
    <location>
        <begin position="212"/>
        <end position="228"/>
    </location>
</feature>
<feature type="domain" description="TPM" evidence="3">
    <location>
        <begin position="38"/>
        <end position="161"/>
    </location>
</feature>
<dbReference type="AlphaFoldDB" id="A0AAU7LS95"/>
<keyword evidence="2" id="KW-0732">Signal</keyword>
<dbReference type="PANTHER" id="PTHR30373">
    <property type="entry name" value="UPF0603 PROTEIN YGCG"/>
    <property type="match status" value="1"/>
</dbReference>
<feature type="transmembrane region" description="Helical" evidence="1">
    <location>
        <begin position="234"/>
        <end position="254"/>
    </location>
</feature>
<gene>
    <name evidence="4" type="ORF">ABLV49_01315</name>
</gene>
<keyword evidence="1" id="KW-1133">Transmembrane helix</keyword>
<protein>
    <submittedName>
        <fullName evidence="4">TPM domain-containing protein</fullName>
    </submittedName>
</protein>
<organism evidence="4">
    <name type="scientific">Polaromonas hydrogenivorans</name>
    <dbReference type="NCBI Taxonomy" id="335476"/>
    <lineage>
        <taxon>Bacteria</taxon>
        <taxon>Pseudomonadati</taxon>
        <taxon>Pseudomonadota</taxon>
        <taxon>Betaproteobacteria</taxon>
        <taxon>Burkholderiales</taxon>
        <taxon>Comamonadaceae</taxon>
        <taxon>Polaromonas</taxon>
    </lineage>
</organism>
<dbReference type="InterPro" id="IPR007621">
    <property type="entry name" value="TPM_dom"/>
</dbReference>
<evidence type="ECO:0000256" key="1">
    <source>
        <dbReference type="SAM" id="Phobius"/>
    </source>
</evidence>
<evidence type="ECO:0000259" key="3">
    <source>
        <dbReference type="Pfam" id="PF04536"/>
    </source>
</evidence>
<sequence length="310" mass="31010">MTLRIFSQALLLAVWLPLASVAAWAQGVQPVPPLTAHVMDSTGTLTAAQKAALEARLTAFEQSRGAQVVVLMVPTTQPEDIAAYAQRIGDSWKIGRKSIGDGLLLVVAKNDRAVRIETTKALEGAIPDLAASQIIETAITPRFKQGDFASGLDAGASQIMARITGENLPPPQQGQTHRGSGGGFDWTTLAVFLFFAVPIGGRVLSSVLGRKLGSVATGGAVGVLAWLFTSSLVIGGIAAVVGMVFALISGISGLGGMGRGGRSSGWGGPGGFGGGGFGGGSFGGSRGGDGGGFSSGGGGNFGGGGASGNW</sequence>